<dbReference type="PANTHER" id="PTHR48083">
    <property type="entry name" value="MEDIUM-CHAIN SPECIFIC ACYL-COA DEHYDROGENASE, MITOCHONDRIAL-RELATED"/>
    <property type="match status" value="1"/>
</dbReference>
<dbReference type="InterPro" id="IPR050741">
    <property type="entry name" value="Acyl-CoA_dehydrogenase"/>
</dbReference>
<feature type="domain" description="Acyl-CoA dehydrogenase/oxidase C-terminal" evidence="4">
    <location>
        <begin position="120"/>
        <end position="247"/>
    </location>
</feature>
<gene>
    <name evidence="5" type="ORF">MSTO_47400</name>
</gene>
<dbReference type="InterPro" id="IPR036250">
    <property type="entry name" value="AcylCo_DH-like_C"/>
</dbReference>
<dbReference type="GO" id="GO:0003995">
    <property type="term" value="F:acyl-CoA dehydrogenase activity"/>
    <property type="evidence" value="ECO:0007669"/>
    <property type="project" value="TreeGrafter"/>
</dbReference>
<dbReference type="AlphaFoldDB" id="A0A7I7QDX4"/>
<dbReference type="SUPFAM" id="SSF47203">
    <property type="entry name" value="Acyl-CoA dehydrogenase C-terminal domain-like"/>
    <property type="match status" value="1"/>
</dbReference>
<evidence type="ECO:0000256" key="3">
    <source>
        <dbReference type="ARBA" id="ARBA00023002"/>
    </source>
</evidence>
<dbReference type="GO" id="GO:0033539">
    <property type="term" value="P:fatty acid beta-oxidation using acyl-CoA dehydrogenase"/>
    <property type="evidence" value="ECO:0007669"/>
    <property type="project" value="TreeGrafter"/>
</dbReference>
<reference evidence="5 6" key="1">
    <citation type="journal article" date="2019" name="Emerg. Microbes Infect.">
        <title>Comprehensive subspecies identification of 175 nontuberculous mycobacteria species based on 7547 genomic profiles.</title>
        <authorList>
            <person name="Matsumoto Y."/>
            <person name="Kinjo T."/>
            <person name="Motooka D."/>
            <person name="Nabeya D."/>
            <person name="Jung N."/>
            <person name="Uechi K."/>
            <person name="Horii T."/>
            <person name="Iida T."/>
            <person name="Fujita J."/>
            <person name="Nakamura S."/>
        </authorList>
    </citation>
    <scope>NUCLEOTIDE SEQUENCE [LARGE SCALE GENOMIC DNA]</scope>
    <source>
        <strain evidence="5 6">JCM 17783</strain>
    </source>
</reference>
<keyword evidence="3" id="KW-0560">Oxidoreductase</keyword>
<dbReference type="InterPro" id="IPR009075">
    <property type="entry name" value="AcylCo_DH/oxidase_C"/>
</dbReference>
<evidence type="ECO:0000313" key="5">
    <source>
        <dbReference type="EMBL" id="BBY24535.1"/>
    </source>
</evidence>
<dbReference type="Proteomes" id="UP000467130">
    <property type="component" value="Chromosome"/>
</dbReference>
<dbReference type="PANTHER" id="PTHR48083:SF2">
    <property type="entry name" value="MEDIUM-CHAIN SPECIFIC ACYL-COA DEHYDROGENASE, MITOCHONDRIAL"/>
    <property type="match status" value="1"/>
</dbReference>
<evidence type="ECO:0000313" key="6">
    <source>
        <dbReference type="Proteomes" id="UP000467130"/>
    </source>
</evidence>
<protein>
    <submittedName>
        <fullName evidence="5">Acyl-CoA dehydrogenase</fullName>
    </submittedName>
</protein>
<dbReference type="Pfam" id="PF00441">
    <property type="entry name" value="Acyl-CoA_dh_1"/>
    <property type="match status" value="1"/>
</dbReference>
<accession>A0A7I7QDX4</accession>
<organism evidence="5 6">
    <name type="scientific">Mycobacterium stomatepiae</name>
    <dbReference type="NCBI Taxonomy" id="470076"/>
    <lineage>
        <taxon>Bacteria</taxon>
        <taxon>Bacillati</taxon>
        <taxon>Actinomycetota</taxon>
        <taxon>Actinomycetes</taxon>
        <taxon>Mycobacteriales</taxon>
        <taxon>Mycobacteriaceae</taxon>
        <taxon>Mycobacterium</taxon>
        <taxon>Mycobacterium simiae complex</taxon>
    </lineage>
</organism>
<evidence type="ECO:0000256" key="1">
    <source>
        <dbReference type="ARBA" id="ARBA00022630"/>
    </source>
</evidence>
<sequence>MDLTSDSEELRLLSESVRTAMTDPSLASGPQLDAALTDLGWHDMLDEIPHFAIPLVFRLLGETGAHAPVLNDVVLRAAGKEPGGVTPLPFAGDAWVVWKREDIPSSAIDDVSPIHPVAEGDSAAQAGLAAGRRALGWWLVGSSRAMLALARQHALDRVQFGRHISSFQAIRHRLAETLVAIEGAEATLHAATSASDDPDELASLLAKAAAGQAALTAARHCQQVLGGIGFTAEHQLHHHVKRSLILDSLLGGARQLTSQAGTALRAKGSAPRLVQL</sequence>
<dbReference type="KEGG" id="msto:MSTO_47400"/>
<dbReference type="GO" id="GO:0005737">
    <property type="term" value="C:cytoplasm"/>
    <property type="evidence" value="ECO:0007669"/>
    <property type="project" value="TreeGrafter"/>
</dbReference>
<dbReference type="EMBL" id="AP022587">
    <property type="protein sequence ID" value="BBY24535.1"/>
    <property type="molecule type" value="Genomic_DNA"/>
</dbReference>
<keyword evidence="1" id="KW-0285">Flavoprotein</keyword>
<evidence type="ECO:0000259" key="4">
    <source>
        <dbReference type="Pfam" id="PF00441"/>
    </source>
</evidence>
<keyword evidence="2" id="KW-0274">FAD</keyword>
<keyword evidence="6" id="KW-1185">Reference proteome</keyword>
<proteinExistence type="predicted"/>
<name>A0A7I7QDX4_9MYCO</name>
<dbReference type="Gene3D" id="1.20.140.10">
    <property type="entry name" value="Butyryl-CoA Dehydrogenase, subunit A, domain 3"/>
    <property type="match status" value="1"/>
</dbReference>
<evidence type="ECO:0000256" key="2">
    <source>
        <dbReference type="ARBA" id="ARBA00022827"/>
    </source>
</evidence>